<gene>
    <name evidence="1" type="ORF">M595_0436</name>
</gene>
<proteinExistence type="predicted"/>
<dbReference type="AlphaFoldDB" id="U7QP05"/>
<reference evidence="1 2" key="1">
    <citation type="journal article" date="2013" name="Front. Microbiol.">
        <title>Comparative genomic analyses of the cyanobacterium, Lyngbya aestuarii BL J, a powerful hydrogen producer.</title>
        <authorList>
            <person name="Kothari A."/>
            <person name="Vaughn M."/>
            <person name="Garcia-Pichel F."/>
        </authorList>
    </citation>
    <scope>NUCLEOTIDE SEQUENCE [LARGE SCALE GENOMIC DNA]</scope>
    <source>
        <strain evidence="1 2">BL J</strain>
    </source>
</reference>
<keyword evidence="2" id="KW-1185">Reference proteome</keyword>
<evidence type="ECO:0000313" key="2">
    <source>
        <dbReference type="Proteomes" id="UP000017127"/>
    </source>
</evidence>
<evidence type="ECO:0000313" key="1">
    <source>
        <dbReference type="EMBL" id="ERT09603.1"/>
    </source>
</evidence>
<name>U7QP05_9CYAN</name>
<accession>U7QP05</accession>
<dbReference type="Proteomes" id="UP000017127">
    <property type="component" value="Unassembled WGS sequence"/>
</dbReference>
<organism evidence="1 2">
    <name type="scientific">Lyngbya aestuarii BL J</name>
    <dbReference type="NCBI Taxonomy" id="1348334"/>
    <lineage>
        <taxon>Bacteria</taxon>
        <taxon>Bacillati</taxon>
        <taxon>Cyanobacteriota</taxon>
        <taxon>Cyanophyceae</taxon>
        <taxon>Oscillatoriophycideae</taxon>
        <taxon>Oscillatoriales</taxon>
        <taxon>Microcoleaceae</taxon>
        <taxon>Lyngbya</taxon>
    </lineage>
</organism>
<sequence>MKSENRDNKLAGFLVCIERETRGLFKRDLEGKSMIIQLIVFSVNRHPGDNF</sequence>
<dbReference type="EMBL" id="AUZM01000002">
    <property type="protein sequence ID" value="ERT09603.1"/>
    <property type="molecule type" value="Genomic_DNA"/>
</dbReference>
<comment type="caution">
    <text evidence="1">The sequence shown here is derived from an EMBL/GenBank/DDBJ whole genome shotgun (WGS) entry which is preliminary data.</text>
</comment>
<protein>
    <submittedName>
        <fullName evidence="1">Uncharacterized protein</fullName>
    </submittedName>
</protein>